<accession>A0ABX0NL98</accession>
<keyword evidence="1" id="KW-0472">Membrane</keyword>
<dbReference type="Pfam" id="PF16401">
    <property type="entry name" value="DUF5009"/>
    <property type="match status" value="1"/>
</dbReference>
<feature type="transmembrane region" description="Helical" evidence="1">
    <location>
        <begin position="178"/>
        <end position="196"/>
    </location>
</feature>
<feature type="domain" description="DUF5009" evidence="2">
    <location>
        <begin position="14"/>
        <end position="225"/>
    </location>
</feature>
<sequence>MSVPFNDLPRQRILSVDAFRGLTFVLMLYVNFLAGARGVPAWLLHADGAFDGMGLADIVFPGFLFAVGMSIPFGVHSRIARGDGPGRVFGHSAWRALALIVMGVFMVNAESGYSEQAMRMPIAAWSLAFYAAVLLVWGVYRFDSALLNGCLRGAGVLLLAGLALLWRGQDGAMMTPQWWGILGLIGWAYLAAALLYQLARGRLAPLLGAMGAGVALFMAAANTGTGSALSGHAIHSVIVLAGLVCALLFFDGKHGVARRLRQAGGLAALLALAGWVLHHWYPVSKIGATPPWALYCGALCVAVFALLYWLVEVQAARRWTVLVEPAATSPLITYLLPFAIGAVISLAGAQFRPALVEGNAALLAGAVFTATIVLVVARLNLHNCKLKI</sequence>
<keyword evidence="1" id="KW-1133">Transmembrane helix</keyword>
<feature type="transmembrane region" description="Helical" evidence="1">
    <location>
        <begin position="88"/>
        <end position="107"/>
    </location>
</feature>
<gene>
    <name evidence="3" type="ORF">F2P45_00815</name>
</gene>
<evidence type="ECO:0000313" key="3">
    <source>
        <dbReference type="EMBL" id="NHZ87580.1"/>
    </source>
</evidence>
<dbReference type="InterPro" id="IPR032176">
    <property type="entry name" value="DUF5009"/>
</dbReference>
<proteinExistence type="predicted"/>
<feature type="transmembrane region" description="Helical" evidence="1">
    <location>
        <begin position="145"/>
        <end position="166"/>
    </location>
</feature>
<dbReference type="Proteomes" id="UP000609726">
    <property type="component" value="Unassembled WGS sequence"/>
</dbReference>
<feature type="transmembrane region" description="Helical" evidence="1">
    <location>
        <begin position="262"/>
        <end position="280"/>
    </location>
</feature>
<feature type="transmembrane region" description="Helical" evidence="1">
    <location>
        <begin position="361"/>
        <end position="381"/>
    </location>
</feature>
<comment type="caution">
    <text evidence="3">The sequence shown here is derived from an EMBL/GenBank/DDBJ whole genome shotgun (WGS) entry which is preliminary data.</text>
</comment>
<dbReference type="PANTHER" id="PTHR31061">
    <property type="entry name" value="LD22376P"/>
    <property type="match status" value="1"/>
</dbReference>
<feature type="transmembrane region" description="Helical" evidence="1">
    <location>
        <begin position="122"/>
        <end position="140"/>
    </location>
</feature>
<dbReference type="PANTHER" id="PTHR31061:SF24">
    <property type="entry name" value="LD22376P"/>
    <property type="match status" value="1"/>
</dbReference>
<keyword evidence="1" id="KW-0812">Transmembrane</keyword>
<keyword evidence="4" id="KW-1185">Reference proteome</keyword>
<feature type="transmembrane region" description="Helical" evidence="1">
    <location>
        <begin position="292"/>
        <end position="311"/>
    </location>
</feature>
<dbReference type="EMBL" id="WHJH01000001">
    <property type="protein sequence ID" value="NHZ87580.1"/>
    <property type="molecule type" value="Genomic_DNA"/>
</dbReference>
<feature type="transmembrane region" description="Helical" evidence="1">
    <location>
        <begin position="203"/>
        <end position="221"/>
    </location>
</feature>
<feature type="transmembrane region" description="Helical" evidence="1">
    <location>
        <begin position="21"/>
        <end position="43"/>
    </location>
</feature>
<feature type="transmembrane region" description="Helical" evidence="1">
    <location>
        <begin position="55"/>
        <end position="76"/>
    </location>
</feature>
<evidence type="ECO:0000256" key="1">
    <source>
        <dbReference type="SAM" id="Phobius"/>
    </source>
</evidence>
<evidence type="ECO:0000259" key="2">
    <source>
        <dbReference type="Pfam" id="PF16401"/>
    </source>
</evidence>
<dbReference type="RefSeq" id="WP_166869882.1">
    <property type="nucleotide sequence ID" value="NZ_WHJH01000001.1"/>
</dbReference>
<organism evidence="3 4">
    <name type="scientific">Massilia mucilaginosa</name>
    <dbReference type="NCBI Taxonomy" id="2609282"/>
    <lineage>
        <taxon>Bacteria</taxon>
        <taxon>Pseudomonadati</taxon>
        <taxon>Pseudomonadota</taxon>
        <taxon>Betaproteobacteria</taxon>
        <taxon>Burkholderiales</taxon>
        <taxon>Oxalobacteraceae</taxon>
        <taxon>Telluria group</taxon>
        <taxon>Massilia</taxon>
    </lineage>
</organism>
<name>A0ABX0NL98_9BURK</name>
<feature type="transmembrane region" description="Helical" evidence="1">
    <location>
        <begin position="233"/>
        <end position="250"/>
    </location>
</feature>
<reference evidence="3 4" key="1">
    <citation type="submission" date="2019-10" db="EMBL/GenBank/DDBJ databases">
        <title>Taxonomy of Antarctic Massilia spp.: description of Massilia rubra sp. nov., Massilia aquatica sp. nov., Massilia mucilaginosa sp. nov., Massilia frigida sp. nov. isolated from streams, lakes and regoliths.</title>
        <authorList>
            <person name="Holochova P."/>
            <person name="Sedlacek I."/>
            <person name="Kralova S."/>
            <person name="Maslanova I."/>
            <person name="Busse H.-J."/>
            <person name="Stankova E."/>
            <person name="Vrbovska V."/>
            <person name="Kovarovic V."/>
            <person name="Bartak M."/>
            <person name="Svec P."/>
            <person name="Pantucek R."/>
        </authorList>
    </citation>
    <scope>NUCLEOTIDE SEQUENCE [LARGE SCALE GENOMIC DNA]</scope>
    <source>
        <strain evidence="3 4">CCM 8733</strain>
    </source>
</reference>
<protein>
    <submittedName>
        <fullName evidence="3">DUF5009 domain-containing protein</fullName>
    </submittedName>
</protein>
<evidence type="ECO:0000313" key="4">
    <source>
        <dbReference type="Proteomes" id="UP000609726"/>
    </source>
</evidence>
<feature type="transmembrane region" description="Helical" evidence="1">
    <location>
        <begin position="331"/>
        <end position="349"/>
    </location>
</feature>